<dbReference type="PROSITE" id="PS50055">
    <property type="entry name" value="TYR_PHOSPHATASE_PTP"/>
    <property type="match status" value="1"/>
</dbReference>
<dbReference type="Proteomes" id="UP000283509">
    <property type="component" value="Unassembled WGS sequence"/>
</dbReference>
<evidence type="ECO:0000256" key="11">
    <source>
        <dbReference type="ARBA" id="ARBA00051722"/>
    </source>
</evidence>
<feature type="region of interest" description="Disordered" evidence="12">
    <location>
        <begin position="1294"/>
        <end position="1340"/>
    </location>
</feature>
<dbReference type="EC" id="3.1.3.48" evidence="2"/>
<dbReference type="GO" id="GO:0016020">
    <property type="term" value="C:membrane"/>
    <property type="evidence" value="ECO:0007669"/>
    <property type="project" value="UniProtKB-SubCell"/>
</dbReference>
<feature type="domain" description="Fibronectin type-III" evidence="16">
    <location>
        <begin position="398"/>
        <end position="495"/>
    </location>
</feature>
<evidence type="ECO:0000256" key="1">
    <source>
        <dbReference type="ARBA" id="ARBA00004479"/>
    </source>
</evidence>
<keyword evidence="3 13" id="KW-0812">Transmembrane</keyword>
<dbReference type="InterPro" id="IPR003961">
    <property type="entry name" value="FN3_dom"/>
</dbReference>
<dbReference type="SUPFAM" id="SSF49265">
    <property type="entry name" value="Fibronectin type III"/>
    <property type="match status" value="6"/>
</dbReference>
<evidence type="ECO:0000256" key="3">
    <source>
        <dbReference type="ARBA" id="ARBA00022692"/>
    </source>
</evidence>
<name>A0A423SCY8_PENVA</name>
<keyword evidence="8 13" id="KW-1133">Transmembrane helix</keyword>
<evidence type="ECO:0000259" key="16">
    <source>
        <dbReference type="PROSITE" id="PS50853"/>
    </source>
</evidence>
<dbReference type="InterPro" id="IPR000242">
    <property type="entry name" value="PTP_cat"/>
</dbReference>
<dbReference type="SMART" id="SM00194">
    <property type="entry name" value="PTPc"/>
    <property type="match status" value="1"/>
</dbReference>
<keyword evidence="10" id="KW-0325">Glycoprotein</keyword>
<dbReference type="CDD" id="cd00063">
    <property type="entry name" value="FN3"/>
    <property type="match status" value="6"/>
</dbReference>
<gene>
    <name evidence="17" type="ORF">C7M84_020100</name>
</gene>
<keyword evidence="7" id="KW-0904">Protein phosphatase</keyword>
<dbReference type="Pfam" id="PF18861">
    <property type="entry name" value="PTP_tm"/>
    <property type="match status" value="1"/>
</dbReference>
<feature type="compositionally biased region" description="Low complexity" evidence="12">
    <location>
        <begin position="1329"/>
        <end position="1340"/>
    </location>
</feature>
<evidence type="ECO:0000256" key="9">
    <source>
        <dbReference type="ARBA" id="ARBA00023136"/>
    </source>
</evidence>
<keyword evidence="4" id="KW-0732">Signal</keyword>
<evidence type="ECO:0000256" key="8">
    <source>
        <dbReference type="ARBA" id="ARBA00022989"/>
    </source>
</evidence>
<reference evidence="17 18" key="1">
    <citation type="submission" date="2018-04" db="EMBL/GenBank/DDBJ databases">
        <authorList>
            <person name="Zhang X."/>
            <person name="Yuan J."/>
            <person name="Li F."/>
            <person name="Xiang J."/>
        </authorList>
    </citation>
    <scope>NUCLEOTIDE SEQUENCE [LARGE SCALE GENOMIC DNA]</scope>
    <source>
        <tissue evidence="17">Muscle</tissue>
    </source>
</reference>
<feature type="compositionally biased region" description="Pro residues" evidence="12">
    <location>
        <begin position="1318"/>
        <end position="1328"/>
    </location>
</feature>
<evidence type="ECO:0000259" key="14">
    <source>
        <dbReference type="PROSITE" id="PS50055"/>
    </source>
</evidence>
<dbReference type="GO" id="GO:0048666">
    <property type="term" value="P:neuron development"/>
    <property type="evidence" value="ECO:0007669"/>
    <property type="project" value="UniProtKB-ARBA"/>
</dbReference>
<evidence type="ECO:0000313" key="17">
    <source>
        <dbReference type="EMBL" id="ROT62071.1"/>
    </source>
</evidence>
<evidence type="ECO:0000256" key="4">
    <source>
        <dbReference type="ARBA" id="ARBA00022729"/>
    </source>
</evidence>
<dbReference type="STRING" id="6689.A0A423SCY8"/>
<dbReference type="Gene3D" id="2.60.40.10">
    <property type="entry name" value="Immunoglobulins"/>
    <property type="match status" value="7"/>
</dbReference>
<protein>
    <recommendedName>
        <fullName evidence="2">protein-tyrosine-phosphatase</fullName>
        <ecNumber evidence="2">3.1.3.48</ecNumber>
    </recommendedName>
</protein>
<feature type="domain" description="Fibronectin type-III" evidence="16">
    <location>
        <begin position="132"/>
        <end position="224"/>
    </location>
</feature>
<dbReference type="Pfam" id="PF00102">
    <property type="entry name" value="Y_phosphatase"/>
    <property type="match status" value="1"/>
</dbReference>
<dbReference type="InterPro" id="IPR050713">
    <property type="entry name" value="RTP_Phos/Ushers"/>
</dbReference>
<dbReference type="SUPFAM" id="SSF52799">
    <property type="entry name" value="(Phosphotyrosine protein) phosphatases II"/>
    <property type="match status" value="1"/>
</dbReference>
<comment type="catalytic activity">
    <reaction evidence="11">
        <text>O-phospho-L-tyrosyl-[protein] + H2O = L-tyrosyl-[protein] + phosphate</text>
        <dbReference type="Rhea" id="RHEA:10684"/>
        <dbReference type="Rhea" id="RHEA-COMP:10136"/>
        <dbReference type="Rhea" id="RHEA-COMP:20101"/>
        <dbReference type="ChEBI" id="CHEBI:15377"/>
        <dbReference type="ChEBI" id="CHEBI:43474"/>
        <dbReference type="ChEBI" id="CHEBI:46858"/>
        <dbReference type="ChEBI" id="CHEBI:61978"/>
        <dbReference type="EC" id="3.1.3.48"/>
    </reaction>
</comment>
<dbReference type="InterPro" id="IPR013783">
    <property type="entry name" value="Ig-like_fold"/>
</dbReference>
<dbReference type="PROSITE" id="PS00383">
    <property type="entry name" value="TYR_PHOSPHATASE_1"/>
    <property type="match status" value="1"/>
</dbReference>
<dbReference type="PANTHER" id="PTHR46957:SF3">
    <property type="entry name" value="CYTOKINE RECEPTOR"/>
    <property type="match status" value="1"/>
</dbReference>
<comment type="subcellular location">
    <subcellularLocation>
        <location evidence="1">Membrane</location>
        <topology evidence="1">Single-pass type I membrane protein</topology>
    </subcellularLocation>
</comment>
<accession>A0A423SCY8</accession>
<dbReference type="OrthoDB" id="8609993at2759"/>
<evidence type="ECO:0000256" key="12">
    <source>
        <dbReference type="SAM" id="MobiDB-lite"/>
    </source>
</evidence>
<feature type="compositionally biased region" description="Low complexity" evidence="12">
    <location>
        <begin position="1308"/>
        <end position="1317"/>
    </location>
</feature>
<dbReference type="EMBL" id="QCYY01003848">
    <property type="protein sequence ID" value="ROT62071.1"/>
    <property type="molecule type" value="Genomic_DNA"/>
</dbReference>
<feature type="domain" description="Tyrosine specific protein phosphatases" evidence="15">
    <location>
        <begin position="1159"/>
        <end position="1233"/>
    </location>
</feature>
<dbReference type="PRINTS" id="PR00700">
    <property type="entry name" value="PRTYPHPHTASE"/>
</dbReference>
<keyword evidence="6" id="KW-0378">Hydrolase</keyword>
<feature type="domain" description="Fibronectin type-III" evidence="16">
    <location>
        <begin position="587"/>
        <end position="672"/>
    </location>
</feature>
<feature type="domain" description="Fibronectin type-III" evidence="16">
    <location>
        <begin position="308"/>
        <end position="397"/>
    </location>
</feature>
<dbReference type="GO" id="GO:0004725">
    <property type="term" value="F:protein tyrosine phosphatase activity"/>
    <property type="evidence" value="ECO:0007669"/>
    <property type="project" value="UniProtKB-EC"/>
</dbReference>
<organism evidence="17 18">
    <name type="scientific">Penaeus vannamei</name>
    <name type="common">Whiteleg shrimp</name>
    <name type="synonym">Litopenaeus vannamei</name>
    <dbReference type="NCBI Taxonomy" id="6689"/>
    <lineage>
        <taxon>Eukaryota</taxon>
        <taxon>Metazoa</taxon>
        <taxon>Ecdysozoa</taxon>
        <taxon>Arthropoda</taxon>
        <taxon>Crustacea</taxon>
        <taxon>Multicrustacea</taxon>
        <taxon>Malacostraca</taxon>
        <taxon>Eumalacostraca</taxon>
        <taxon>Eucarida</taxon>
        <taxon>Decapoda</taxon>
        <taxon>Dendrobranchiata</taxon>
        <taxon>Penaeoidea</taxon>
        <taxon>Penaeidae</taxon>
        <taxon>Penaeus</taxon>
    </lineage>
</organism>
<dbReference type="InterPro" id="IPR016130">
    <property type="entry name" value="Tyr_Pase_AS"/>
</dbReference>
<dbReference type="PROSITE" id="PS50853">
    <property type="entry name" value="FN3"/>
    <property type="match status" value="5"/>
</dbReference>
<dbReference type="Gene3D" id="3.90.190.10">
    <property type="entry name" value="Protein tyrosine phosphatase superfamily"/>
    <property type="match status" value="1"/>
</dbReference>
<feature type="domain" description="Fibronectin type-III" evidence="16">
    <location>
        <begin position="673"/>
        <end position="770"/>
    </location>
</feature>
<keyword evidence="5" id="KW-0677">Repeat</keyword>
<keyword evidence="18" id="KW-1185">Reference proteome</keyword>
<proteinExistence type="predicted"/>
<dbReference type="PANTHER" id="PTHR46957">
    <property type="entry name" value="CYTOKINE RECEPTOR"/>
    <property type="match status" value="1"/>
</dbReference>
<evidence type="ECO:0000256" key="13">
    <source>
        <dbReference type="SAM" id="Phobius"/>
    </source>
</evidence>
<dbReference type="InterPro" id="IPR041201">
    <property type="entry name" value="PTPRJ_TM"/>
</dbReference>
<dbReference type="InterPro" id="IPR003595">
    <property type="entry name" value="Tyr_Pase_cat"/>
</dbReference>
<dbReference type="Pfam" id="PF00041">
    <property type="entry name" value="fn3"/>
    <property type="match status" value="6"/>
</dbReference>
<dbReference type="PRINTS" id="PR00014">
    <property type="entry name" value="FNTYPEIII"/>
</dbReference>
<evidence type="ECO:0000313" key="18">
    <source>
        <dbReference type="Proteomes" id="UP000283509"/>
    </source>
</evidence>
<reference evidence="17 18" key="2">
    <citation type="submission" date="2019-01" db="EMBL/GenBank/DDBJ databases">
        <title>The decoding of complex shrimp genome reveals the adaptation for benthos swimmer, frequently molting mechanism and breeding impact on genome.</title>
        <authorList>
            <person name="Sun Y."/>
            <person name="Gao Y."/>
            <person name="Yu Y."/>
        </authorList>
    </citation>
    <scope>NUCLEOTIDE SEQUENCE [LARGE SCALE GENOMIC DNA]</scope>
    <source>
        <tissue evidence="17">Muscle</tissue>
    </source>
</reference>
<evidence type="ECO:0000256" key="2">
    <source>
        <dbReference type="ARBA" id="ARBA00013064"/>
    </source>
</evidence>
<sequence length="1340" mass="152447">MFRIRNQTHSIAADSNRESTLRKHNKFDRYQLSLGQKKHFPLIISASEPREATFDANLEPGATYQVLVKTVSGNVASWPPKERHHSSFLFITLVLPILLINSPSICNNLTMVQEHAGPIQQGEKVVVEGPLKILDLRREDEESSQEVKLSWTPDPTSIQDSYKILYQEVEAFNGDARTRTTTEEMATESLYPGRNYSVSVAAVSNNIESEHMSLYVATKPTSPIIEMQPIPHGLDISWKSDDTSRQDGYAVVHVRNDTGESVTRKTGKERIKLEDLFPGARYEIKVYAISHGLWSEPHAHFHVVYPNPVRNLTISSATNSTVILSWLPPIESLFSHYNIRYRPVETGDWIVLPPVNKTSVVIDSLQPGERYLIQVRSVSHNVESFTPEGVEHTVPPNPVTGITPVLDSHNITLEWPRPDGRLDTYTIIWWSNFTPDIKHRKEIPGSHATEGIDRKLSIVVDKLMPGELYHFKIYTTAHEVNSEVVELSSRTIPRITSDIRIGHQPESRSMTIIYTPTPKNDSSFDMYRFMLSDPSISVKEKPADDKDRKIVFNNLVPGRMYNVTAWTVSGGVTSLPLIRQDQLNPESVSNITAGYISDTEITLSWNKPAGDYDVFEVQYLRDNELLTTNTTKDSVTITKLRPHHNYTFTVLTWAGSTRQSNSVSATFTTRESAPGKVNRFEATIMKPSEITFSWSLPSEEHNGVLLGYRIKYRIKGSEVAHETHFAASEESGVIQNLIPGETYVFQIEAMTKIGSGPIRHLEKTMPIGDPPQPGPLEFPTEVSHTANTIRIRYRKHYFSDKNGQIIGYTIIVAEDDTKSSRGIELRTWKDVQSYPLWPPYQVTEHYYPFVNTSVEDFDIGVEEDCETQDTYCNGPLKPGSTYRVKIRAYTAANKFADTYYSHPITTDSASGNLGLLVAIPVVFVVLVVIVAVAIRQRRACKSTRKTPDQLSNIHPMPDSIRETSRPVKLQDFVAYFRFMAADSDYHFSEEYKALQHVGRDIPHNAADLPVNRPKNRFTNILPYEHSRFKLQSTDDEEGSDYINANYVSGYNSLREFIVSQGPLPSTRDDFWRMCWESNTRAIVMLTRCTERGRERCDHYWPYNMQPVYYGDIQVTILNERYFPDWSVTEFRVCKGEVRRMIRHFHFTTWPDFGVPDPPQTLVRFVRFFRERIGADQRPIVVHCSAGVGRSGTFIALDRILFSIRTNDYVDIYGIVYEMRRQRVSMVQTEQQYICIHQCLLSVLEGTENEHPLTEIHDNQGYEETRDDVTHRRQRLLGPTLLLLLFARDRAPPSFSSSSYGTEPPLLAPPSFSSSHGTEPPPPSHPCPPSSSSLCNLSHCL</sequence>
<evidence type="ECO:0000259" key="15">
    <source>
        <dbReference type="PROSITE" id="PS50056"/>
    </source>
</evidence>
<dbReference type="SMART" id="SM00060">
    <property type="entry name" value="FN3"/>
    <property type="match status" value="8"/>
</dbReference>
<evidence type="ECO:0000256" key="5">
    <source>
        <dbReference type="ARBA" id="ARBA00022737"/>
    </source>
</evidence>
<dbReference type="CDD" id="cd14548">
    <property type="entry name" value="R3-PTPc"/>
    <property type="match status" value="1"/>
</dbReference>
<dbReference type="InterPro" id="IPR000387">
    <property type="entry name" value="Tyr_Pase_dom"/>
</dbReference>
<dbReference type="InterPro" id="IPR036116">
    <property type="entry name" value="FN3_sf"/>
</dbReference>
<evidence type="ECO:0000256" key="6">
    <source>
        <dbReference type="ARBA" id="ARBA00022801"/>
    </source>
</evidence>
<evidence type="ECO:0000256" key="7">
    <source>
        <dbReference type="ARBA" id="ARBA00022912"/>
    </source>
</evidence>
<dbReference type="InterPro" id="IPR029021">
    <property type="entry name" value="Prot-tyrosine_phosphatase-like"/>
</dbReference>
<keyword evidence="9 13" id="KW-0472">Membrane</keyword>
<dbReference type="FunFam" id="3.90.190.10:FF:000009">
    <property type="entry name" value="Receptor-type tyrosine-protein phosphatase beta"/>
    <property type="match status" value="1"/>
</dbReference>
<dbReference type="PROSITE" id="PS50056">
    <property type="entry name" value="TYR_PHOSPHATASE_2"/>
    <property type="match status" value="1"/>
</dbReference>
<feature type="domain" description="Tyrosine-protein phosphatase" evidence="14">
    <location>
        <begin position="987"/>
        <end position="1242"/>
    </location>
</feature>
<comment type="caution">
    <text evidence="17">The sequence shown here is derived from an EMBL/GenBank/DDBJ whole genome shotgun (WGS) entry which is preliminary data.</text>
</comment>
<dbReference type="SMART" id="SM00404">
    <property type="entry name" value="PTPc_motif"/>
    <property type="match status" value="1"/>
</dbReference>
<evidence type="ECO:0000256" key="10">
    <source>
        <dbReference type="ARBA" id="ARBA00023180"/>
    </source>
</evidence>
<feature type="transmembrane region" description="Helical" evidence="13">
    <location>
        <begin position="913"/>
        <end position="934"/>
    </location>
</feature>